<dbReference type="AlphaFoldDB" id="A0A4R4NBT8"/>
<evidence type="ECO:0000313" key="1">
    <source>
        <dbReference type="EMBL" id="TDC04913.1"/>
    </source>
</evidence>
<keyword evidence="2" id="KW-1185">Reference proteome</keyword>
<protein>
    <submittedName>
        <fullName evidence="1">Uncharacterized protein</fullName>
    </submittedName>
</protein>
<name>A0A4R4NBT8_9ACTN</name>
<proteinExistence type="predicted"/>
<organism evidence="1 2">
    <name type="scientific">Actinomadura bangladeshensis</name>
    <dbReference type="NCBI Taxonomy" id="453573"/>
    <lineage>
        <taxon>Bacteria</taxon>
        <taxon>Bacillati</taxon>
        <taxon>Actinomycetota</taxon>
        <taxon>Actinomycetes</taxon>
        <taxon>Streptosporangiales</taxon>
        <taxon>Thermomonosporaceae</taxon>
        <taxon>Actinomadura</taxon>
    </lineage>
</organism>
<sequence>MPPVKYDKLRDMIRDRPDMVVELFQEASGIELPRYDLISVPWIGFVDQMATVLIGDPDQPDLMIHVELLSEIIPQRRYSWPSYLARHRAYYKCPVTMVVLCPDEATAEWCRQPIECGLDEGWILRPWALNLLTDIPAVTDLDKARATPELTVLSILAHADGPDQDAVLGAFAEAMMVVDPRDAWRYQRYIRSQLSESARSRLDEISYARNKARRAAKLLFIALDTLGFTVDDALHERITTCRDYDQIETWMRLAFKSQTLDEIFN</sequence>
<dbReference type="EMBL" id="SMJW01000321">
    <property type="protein sequence ID" value="TDC04913.1"/>
    <property type="molecule type" value="Genomic_DNA"/>
</dbReference>
<evidence type="ECO:0000313" key="2">
    <source>
        <dbReference type="Proteomes" id="UP000295431"/>
    </source>
</evidence>
<gene>
    <name evidence="1" type="ORF">E1284_36145</name>
</gene>
<accession>A0A4R4NBT8</accession>
<reference evidence="1 2" key="1">
    <citation type="submission" date="2019-03" db="EMBL/GenBank/DDBJ databases">
        <title>Draft genome sequences of novel Actinobacteria.</title>
        <authorList>
            <person name="Sahin N."/>
            <person name="Ay H."/>
            <person name="Saygin H."/>
        </authorList>
    </citation>
    <scope>NUCLEOTIDE SEQUENCE [LARGE SCALE GENOMIC DNA]</scope>
    <source>
        <strain evidence="1 2">DSM 45347</strain>
    </source>
</reference>
<comment type="caution">
    <text evidence="1">The sequence shown here is derived from an EMBL/GenBank/DDBJ whole genome shotgun (WGS) entry which is preliminary data.</text>
</comment>
<dbReference type="OrthoDB" id="3207839at2"/>
<dbReference type="RefSeq" id="WP_131944655.1">
    <property type="nucleotide sequence ID" value="NZ_BAAAMX010000055.1"/>
</dbReference>
<dbReference type="Proteomes" id="UP000295431">
    <property type="component" value="Unassembled WGS sequence"/>
</dbReference>